<accession>A0A484L2W4</accession>
<protein>
    <submittedName>
        <fullName evidence="1">Uncharacterized protein</fullName>
    </submittedName>
</protein>
<keyword evidence="2" id="KW-1185">Reference proteome</keyword>
<proteinExistence type="predicted"/>
<sequence length="96" mass="10513">MYLQDSKSKKDVEIFAKEIAGYMNTIDLEIADIETWFGAYKGNSPRLFSVMVRSGKKQSVLKELLCKSRGGRDVCSSGSQGAASAQSLIHSNTLGY</sequence>
<dbReference type="AlphaFoldDB" id="A0A484L2W4"/>
<gene>
    <name evidence="1" type="ORF">CCAM_LOCUS12330</name>
</gene>
<name>A0A484L2W4_9ASTE</name>
<organism evidence="1 2">
    <name type="scientific">Cuscuta campestris</name>
    <dbReference type="NCBI Taxonomy" id="132261"/>
    <lineage>
        <taxon>Eukaryota</taxon>
        <taxon>Viridiplantae</taxon>
        <taxon>Streptophyta</taxon>
        <taxon>Embryophyta</taxon>
        <taxon>Tracheophyta</taxon>
        <taxon>Spermatophyta</taxon>
        <taxon>Magnoliopsida</taxon>
        <taxon>eudicotyledons</taxon>
        <taxon>Gunneridae</taxon>
        <taxon>Pentapetalae</taxon>
        <taxon>asterids</taxon>
        <taxon>lamiids</taxon>
        <taxon>Solanales</taxon>
        <taxon>Convolvulaceae</taxon>
        <taxon>Cuscuteae</taxon>
        <taxon>Cuscuta</taxon>
        <taxon>Cuscuta subgen. Grammica</taxon>
        <taxon>Cuscuta sect. Cleistogrammica</taxon>
    </lineage>
</organism>
<dbReference type="Proteomes" id="UP000595140">
    <property type="component" value="Unassembled WGS sequence"/>
</dbReference>
<dbReference type="EMBL" id="OOIL02000912">
    <property type="protein sequence ID" value="VFQ70554.1"/>
    <property type="molecule type" value="Genomic_DNA"/>
</dbReference>
<evidence type="ECO:0000313" key="1">
    <source>
        <dbReference type="EMBL" id="VFQ70554.1"/>
    </source>
</evidence>
<evidence type="ECO:0000313" key="2">
    <source>
        <dbReference type="Proteomes" id="UP000595140"/>
    </source>
</evidence>
<reference evidence="1 2" key="1">
    <citation type="submission" date="2018-04" db="EMBL/GenBank/DDBJ databases">
        <authorList>
            <person name="Vogel A."/>
        </authorList>
    </citation>
    <scope>NUCLEOTIDE SEQUENCE [LARGE SCALE GENOMIC DNA]</scope>
</reference>